<dbReference type="OrthoDB" id="5857104at2759"/>
<comment type="caution">
    <text evidence="7">The sequence shown here is derived from an EMBL/GenBank/DDBJ whole genome shotgun (WGS) entry which is preliminary data.</text>
</comment>
<dbReference type="Proteomes" id="UP000751190">
    <property type="component" value="Unassembled WGS sequence"/>
</dbReference>
<reference evidence="7" key="1">
    <citation type="submission" date="2021-05" db="EMBL/GenBank/DDBJ databases">
        <title>The genome of the haptophyte Pavlova lutheri (Diacronema luteri, Pavlovales) - a model for lipid biosynthesis in eukaryotic algae.</title>
        <authorList>
            <person name="Hulatt C.J."/>
            <person name="Posewitz M.C."/>
        </authorList>
    </citation>
    <scope>NUCLEOTIDE SEQUENCE</scope>
    <source>
        <strain evidence="7">NIVA-4/92</strain>
    </source>
</reference>
<feature type="compositionally biased region" description="Acidic residues" evidence="5">
    <location>
        <begin position="186"/>
        <end position="200"/>
    </location>
</feature>
<dbReference type="GO" id="GO:0005634">
    <property type="term" value="C:nucleus"/>
    <property type="evidence" value="ECO:0007669"/>
    <property type="project" value="UniProtKB-SubCell"/>
</dbReference>
<feature type="region of interest" description="Disordered" evidence="5">
    <location>
        <begin position="344"/>
        <end position="378"/>
    </location>
</feature>
<evidence type="ECO:0000313" key="7">
    <source>
        <dbReference type="EMBL" id="KAG8458705.1"/>
    </source>
</evidence>
<gene>
    <name evidence="7" type="ORF">KFE25_012903</name>
</gene>
<dbReference type="EMBL" id="JAGTXO010000048">
    <property type="protein sequence ID" value="KAG8458705.1"/>
    <property type="molecule type" value="Genomic_DNA"/>
</dbReference>
<protein>
    <recommendedName>
        <fullName evidence="6">BRK domain-containing protein</fullName>
    </recommendedName>
</protein>
<evidence type="ECO:0000259" key="6">
    <source>
        <dbReference type="Pfam" id="PF07533"/>
    </source>
</evidence>
<evidence type="ECO:0000256" key="4">
    <source>
        <dbReference type="ARBA" id="ARBA00023242"/>
    </source>
</evidence>
<accession>A0A8J6C639</accession>
<evidence type="ECO:0000313" key="8">
    <source>
        <dbReference type="Proteomes" id="UP000751190"/>
    </source>
</evidence>
<dbReference type="SUPFAM" id="SSF160481">
    <property type="entry name" value="BRK domain-like"/>
    <property type="match status" value="1"/>
</dbReference>
<feature type="compositionally biased region" description="Low complexity" evidence="5">
    <location>
        <begin position="54"/>
        <end position="74"/>
    </location>
</feature>
<evidence type="ECO:0000256" key="3">
    <source>
        <dbReference type="ARBA" id="ARBA00023163"/>
    </source>
</evidence>
<feature type="compositionally biased region" description="Low complexity" evidence="5">
    <location>
        <begin position="86"/>
        <end position="137"/>
    </location>
</feature>
<keyword evidence="8" id="KW-1185">Reference proteome</keyword>
<dbReference type="AlphaFoldDB" id="A0A8J6C639"/>
<comment type="subcellular location">
    <subcellularLocation>
        <location evidence="1">Nucleus</location>
    </subcellularLocation>
</comment>
<feature type="domain" description="BRK" evidence="6">
    <location>
        <begin position="203"/>
        <end position="240"/>
    </location>
</feature>
<feature type="compositionally biased region" description="Low complexity" evidence="5">
    <location>
        <begin position="287"/>
        <end position="301"/>
    </location>
</feature>
<proteinExistence type="predicted"/>
<evidence type="ECO:0000256" key="1">
    <source>
        <dbReference type="ARBA" id="ARBA00004123"/>
    </source>
</evidence>
<dbReference type="InterPro" id="IPR006576">
    <property type="entry name" value="BRK_domain"/>
</dbReference>
<feature type="region of interest" description="Disordered" evidence="5">
    <location>
        <begin position="54"/>
        <end position="205"/>
    </location>
</feature>
<keyword evidence="2" id="KW-0805">Transcription regulation</keyword>
<organism evidence="7 8">
    <name type="scientific">Diacronema lutheri</name>
    <name type="common">Unicellular marine alga</name>
    <name type="synonym">Monochrysis lutheri</name>
    <dbReference type="NCBI Taxonomy" id="2081491"/>
    <lineage>
        <taxon>Eukaryota</taxon>
        <taxon>Haptista</taxon>
        <taxon>Haptophyta</taxon>
        <taxon>Pavlovophyceae</taxon>
        <taxon>Pavlovales</taxon>
        <taxon>Pavlovaceae</taxon>
        <taxon>Diacronema</taxon>
    </lineage>
</organism>
<name>A0A8J6C639_DIALT</name>
<feature type="region of interest" description="Disordered" evidence="5">
    <location>
        <begin position="283"/>
        <end position="327"/>
    </location>
</feature>
<feature type="region of interest" description="Disordered" evidence="5">
    <location>
        <begin position="401"/>
        <end position="423"/>
    </location>
</feature>
<feature type="compositionally biased region" description="Low complexity" evidence="5">
    <location>
        <begin position="168"/>
        <end position="183"/>
    </location>
</feature>
<evidence type="ECO:0000256" key="5">
    <source>
        <dbReference type="SAM" id="MobiDB-lite"/>
    </source>
</evidence>
<evidence type="ECO:0000256" key="2">
    <source>
        <dbReference type="ARBA" id="ARBA00023015"/>
    </source>
</evidence>
<sequence>MASEEVAPPPPIVVPAATLSGEPATAAAPSQPAPASHAAAASAAAAATSACARSTSACSAAGEQAAARGAPNAATPLKSFPAPTMPSVHAAPAVSAFASAASTAPPDAPGATGSMRAVAGTPSDATAGGAASGPTTPHDGASAGPPAVEASATASGKRPRPPSPPPSADGKAAAAAQPAATQDGSPDADVDAPAGEDGEDRIEQRVAIWNRVTRRKTSGKAAPMRKNLEAYLTEHPDCEVYIGQDREQLSGKGPRGAAAGMGGGLQSFHNGLHNHSAAAAFRHSAEGSLRPGGPLLLPHGPSAHPRPPLHPHGRPMPRRDMDSPETGPFGIRFYSPVIKPSPAMNWEQANGSPDLQPHGTPLTSEVPVTTFSPPPPVGGYAQVEHDSAAFSNFTLDAALPYGSAAGSAGGSGAGSAGWSGERR</sequence>
<feature type="compositionally biased region" description="Basic residues" evidence="5">
    <location>
        <begin position="307"/>
        <end position="316"/>
    </location>
</feature>
<keyword evidence="3" id="KW-0804">Transcription</keyword>
<dbReference type="Pfam" id="PF07533">
    <property type="entry name" value="BRK"/>
    <property type="match status" value="1"/>
</dbReference>
<feature type="compositionally biased region" description="Gly residues" evidence="5">
    <location>
        <begin position="407"/>
        <end position="417"/>
    </location>
</feature>
<keyword evidence="4" id="KW-0539">Nucleus</keyword>
<dbReference type="InterPro" id="IPR037259">
    <property type="entry name" value="BRK_sf"/>
</dbReference>
<dbReference type="Gene3D" id="3.40.5.120">
    <property type="match status" value="1"/>
</dbReference>